<dbReference type="Gene3D" id="3.30.2000.30">
    <property type="match status" value="1"/>
</dbReference>
<name>A0ABQ5UXT8_9PROT</name>
<dbReference type="EMBL" id="BSNJ01000001">
    <property type="protein sequence ID" value="GLQ19662.1"/>
    <property type="molecule type" value="Genomic_DNA"/>
</dbReference>
<dbReference type="RefSeq" id="WP_284369502.1">
    <property type="nucleotide sequence ID" value="NZ_BSNJ01000001.1"/>
</dbReference>
<dbReference type="InterPro" id="IPR021508">
    <property type="entry name" value="Gp17-like"/>
</dbReference>
<keyword evidence="2" id="KW-1185">Reference proteome</keyword>
<evidence type="ECO:0000313" key="2">
    <source>
        <dbReference type="Proteomes" id="UP001161390"/>
    </source>
</evidence>
<sequence length="141" mass="15522">MSSVNLAEAALAVQHDIHTALGLDLTLQTVLGDPIRAYDHRPTDPAYPYLTYGSIRSEDSSGDAAPQSTHQITLHLWSRYEGRSEVLDLLRRVSDTICDALPQAVVPLYLDVLRAPDGRTFHGLLRLSVTTTEPSQEETTP</sequence>
<protein>
    <recommendedName>
        <fullName evidence="3">DUF3168 domain-containing protein</fullName>
    </recommendedName>
</protein>
<dbReference type="InterPro" id="IPR053745">
    <property type="entry name" value="Viral_Tail_Comp_sf"/>
</dbReference>
<gene>
    <name evidence="1" type="ORF">GCM10007854_06170</name>
</gene>
<proteinExistence type="predicted"/>
<evidence type="ECO:0000313" key="1">
    <source>
        <dbReference type="EMBL" id="GLQ19662.1"/>
    </source>
</evidence>
<reference evidence="1" key="2">
    <citation type="submission" date="2023-01" db="EMBL/GenBank/DDBJ databases">
        <title>Draft genome sequence of Algimonas porphyrae strain NBRC 108216.</title>
        <authorList>
            <person name="Sun Q."/>
            <person name="Mori K."/>
        </authorList>
    </citation>
    <scope>NUCLEOTIDE SEQUENCE</scope>
    <source>
        <strain evidence="1">NBRC 108216</strain>
    </source>
</reference>
<dbReference type="Proteomes" id="UP001161390">
    <property type="component" value="Unassembled WGS sequence"/>
</dbReference>
<accession>A0ABQ5UXT8</accession>
<reference evidence="1" key="1">
    <citation type="journal article" date="2014" name="Int. J. Syst. Evol. Microbiol.">
        <title>Complete genome of a new Firmicutes species belonging to the dominant human colonic microbiota ('Ruminococcus bicirculans') reveals two chromosomes and a selective capacity to utilize plant glucans.</title>
        <authorList>
            <consortium name="NISC Comparative Sequencing Program"/>
            <person name="Wegmann U."/>
            <person name="Louis P."/>
            <person name="Goesmann A."/>
            <person name="Henrissat B."/>
            <person name="Duncan S.H."/>
            <person name="Flint H.J."/>
        </authorList>
    </citation>
    <scope>NUCLEOTIDE SEQUENCE</scope>
    <source>
        <strain evidence="1">NBRC 108216</strain>
    </source>
</reference>
<dbReference type="Pfam" id="PF11367">
    <property type="entry name" value="Tail_completion_gp17"/>
    <property type="match status" value="1"/>
</dbReference>
<comment type="caution">
    <text evidence="1">The sequence shown here is derived from an EMBL/GenBank/DDBJ whole genome shotgun (WGS) entry which is preliminary data.</text>
</comment>
<organism evidence="1 2">
    <name type="scientific">Algimonas porphyrae</name>
    <dbReference type="NCBI Taxonomy" id="1128113"/>
    <lineage>
        <taxon>Bacteria</taxon>
        <taxon>Pseudomonadati</taxon>
        <taxon>Pseudomonadota</taxon>
        <taxon>Alphaproteobacteria</taxon>
        <taxon>Maricaulales</taxon>
        <taxon>Robiginitomaculaceae</taxon>
        <taxon>Algimonas</taxon>
    </lineage>
</organism>
<evidence type="ECO:0008006" key="3">
    <source>
        <dbReference type="Google" id="ProtNLM"/>
    </source>
</evidence>